<dbReference type="GO" id="GO:0005524">
    <property type="term" value="F:ATP binding"/>
    <property type="evidence" value="ECO:0007669"/>
    <property type="project" value="UniProtKB-KW"/>
</dbReference>
<organism evidence="6 7">
    <name type="scientific">Pristionchus entomophagus</name>
    <dbReference type="NCBI Taxonomy" id="358040"/>
    <lineage>
        <taxon>Eukaryota</taxon>
        <taxon>Metazoa</taxon>
        <taxon>Ecdysozoa</taxon>
        <taxon>Nematoda</taxon>
        <taxon>Chromadorea</taxon>
        <taxon>Rhabditida</taxon>
        <taxon>Rhabditina</taxon>
        <taxon>Diplogasteromorpha</taxon>
        <taxon>Diplogasteroidea</taxon>
        <taxon>Neodiplogasteridae</taxon>
        <taxon>Pristionchus</taxon>
    </lineage>
</organism>
<evidence type="ECO:0000256" key="1">
    <source>
        <dbReference type="ARBA" id="ARBA00022741"/>
    </source>
</evidence>
<proteinExistence type="predicted"/>
<dbReference type="GO" id="GO:0016787">
    <property type="term" value="F:hydrolase activity"/>
    <property type="evidence" value="ECO:0007669"/>
    <property type="project" value="UniProtKB-KW"/>
</dbReference>
<name>A0AAV5UDI2_9BILA</name>
<dbReference type="PANTHER" id="PTHR18934:SF99">
    <property type="entry name" value="ATP-DEPENDENT RNA HELICASE DHX37-RELATED"/>
    <property type="match status" value="1"/>
</dbReference>
<keyword evidence="1" id="KW-0547">Nucleotide-binding</keyword>
<dbReference type="GO" id="GO:0004386">
    <property type="term" value="F:helicase activity"/>
    <property type="evidence" value="ECO:0007669"/>
    <property type="project" value="UniProtKB-KW"/>
</dbReference>
<dbReference type="InterPro" id="IPR027417">
    <property type="entry name" value="P-loop_NTPase"/>
</dbReference>
<reference evidence="6" key="1">
    <citation type="submission" date="2023-10" db="EMBL/GenBank/DDBJ databases">
        <title>Genome assembly of Pristionchus species.</title>
        <authorList>
            <person name="Yoshida K."/>
            <person name="Sommer R.J."/>
        </authorList>
    </citation>
    <scope>NUCLEOTIDE SEQUENCE</scope>
    <source>
        <strain evidence="6">RS0144</strain>
    </source>
</reference>
<dbReference type="GO" id="GO:0003723">
    <property type="term" value="F:RNA binding"/>
    <property type="evidence" value="ECO:0007669"/>
    <property type="project" value="TreeGrafter"/>
</dbReference>
<protein>
    <recommendedName>
        <fullName evidence="5">Helicase C-terminal domain-containing protein</fullName>
    </recommendedName>
</protein>
<dbReference type="Gene3D" id="3.40.50.300">
    <property type="entry name" value="P-loop containing nucleotide triphosphate hydrolases"/>
    <property type="match status" value="1"/>
</dbReference>
<dbReference type="PANTHER" id="PTHR18934">
    <property type="entry name" value="ATP-DEPENDENT RNA HELICASE"/>
    <property type="match status" value="1"/>
</dbReference>
<evidence type="ECO:0000256" key="4">
    <source>
        <dbReference type="ARBA" id="ARBA00022840"/>
    </source>
</evidence>
<dbReference type="AlphaFoldDB" id="A0AAV5UDI2"/>
<evidence type="ECO:0000256" key="2">
    <source>
        <dbReference type="ARBA" id="ARBA00022801"/>
    </source>
</evidence>
<dbReference type="Proteomes" id="UP001432027">
    <property type="component" value="Unassembled WGS sequence"/>
</dbReference>
<keyword evidence="2" id="KW-0378">Hydrolase</keyword>
<accession>A0AAV5UDI2</accession>
<evidence type="ECO:0000259" key="5">
    <source>
        <dbReference type="PROSITE" id="PS51194"/>
    </source>
</evidence>
<dbReference type="EMBL" id="BTSX01000006">
    <property type="protein sequence ID" value="GMT04438.1"/>
    <property type="molecule type" value="Genomic_DNA"/>
</dbReference>
<sequence>MMVPNGEHVGGCTRMCQKIYMRNDRGGINQSFMMCHVGGFYSAYEEVSRDNKLKGFLENGPLEFNVVSYEFGEKLLSDAFLNLLILDEAHESLPSIVLSIDAARRMLTGDGVRKNRRLEKFVLMTATMTEDDVRDLRRSFESEGLSFSCITFDEREIPRSKDLKMSCLYTPGEDVPSGFSRTDLSRALDHVDRSYTMETMKGSGDPNMKTIEGRLEVALGYAMRKSGEVVRCGRNPHVPSIVVILPGLDYLEKFFSKVRGMDHFRVSVKGMDGTRERIFHDDAFVPIRITSTVKDDDKVTSPCTVMGSWGGRKGRIIFTTNMIASGLTVPGAAWIIDCGVVKIISEYQPNGLFSLDMEFIDREMMIQRASRTGRTHHGEYCIGLSMKRVKEINESSVRMKQMMRQFEENHWLRMKIHNLDLTWKLDNRIVRRFEKSFQNRGYLMNGQFTPSTLLLAEQFPFLPTDYAWILVQGIRLGLVAHVVLFIADLLFCQVHSFSYEGSREPGRSI</sequence>
<evidence type="ECO:0000313" key="7">
    <source>
        <dbReference type="Proteomes" id="UP001432027"/>
    </source>
</evidence>
<dbReference type="PROSITE" id="PS51194">
    <property type="entry name" value="HELICASE_CTER"/>
    <property type="match status" value="1"/>
</dbReference>
<keyword evidence="3" id="KW-0347">Helicase</keyword>
<keyword evidence="7" id="KW-1185">Reference proteome</keyword>
<comment type="caution">
    <text evidence="6">The sequence shown here is derived from an EMBL/GenBank/DDBJ whole genome shotgun (WGS) entry which is preliminary data.</text>
</comment>
<evidence type="ECO:0000256" key="3">
    <source>
        <dbReference type="ARBA" id="ARBA00022806"/>
    </source>
</evidence>
<dbReference type="InterPro" id="IPR001650">
    <property type="entry name" value="Helicase_C-like"/>
</dbReference>
<dbReference type="SUPFAM" id="SSF52540">
    <property type="entry name" value="P-loop containing nucleoside triphosphate hydrolases"/>
    <property type="match status" value="2"/>
</dbReference>
<gene>
    <name evidence="6" type="ORF">PENTCL1PPCAC_26612</name>
</gene>
<evidence type="ECO:0000313" key="6">
    <source>
        <dbReference type="EMBL" id="GMT04438.1"/>
    </source>
</evidence>
<feature type="domain" description="Helicase C-terminal" evidence="5">
    <location>
        <begin position="250"/>
        <end position="422"/>
    </location>
</feature>
<keyword evidence="4" id="KW-0067">ATP-binding</keyword>